<sequence>MGNFVFTGVVMPKLSEYVELAATEYLQETGKDELDAHWIAAFFQDGGVLEDHPRQGLIEFADLVQKALTKQSERARKQAHYQLDKVIRGSRGPQQR</sequence>
<comment type="caution">
    <text evidence="1">The sequence shown here is derived from an EMBL/GenBank/DDBJ whole genome shotgun (WGS) entry which is preliminary data.</text>
</comment>
<gene>
    <name evidence="1" type="ORF">M622_19410</name>
</gene>
<dbReference type="AlphaFoldDB" id="S9ZK01"/>
<dbReference type="EMBL" id="ATJV01000118">
    <property type="protein sequence ID" value="EPZ13822.1"/>
    <property type="molecule type" value="Genomic_DNA"/>
</dbReference>
<reference evidence="1 2" key="1">
    <citation type="submission" date="2013-06" db="EMBL/GenBank/DDBJ databases">
        <title>Draft genome sequence of Thauera terpenica.</title>
        <authorList>
            <person name="Liu B."/>
            <person name="Frostegard A.H."/>
            <person name="Shapleigh J.P."/>
        </authorList>
    </citation>
    <scope>NUCLEOTIDE SEQUENCE [LARGE SCALE GENOMIC DNA]</scope>
    <source>
        <strain evidence="1 2">58Eu</strain>
    </source>
</reference>
<dbReference type="PATRIC" id="fig|1348657.5.peg.3691"/>
<accession>S9ZK01</accession>
<name>S9ZK01_9RHOO</name>
<protein>
    <submittedName>
        <fullName evidence="1">Uncharacterized protein</fullName>
    </submittedName>
</protein>
<evidence type="ECO:0000313" key="2">
    <source>
        <dbReference type="Proteomes" id="UP000015455"/>
    </source>
</evidence>
<keyword evidence="2" id="KW-1185">Reference proteome</keyword>
<organism evidence="1 2">
    <name type="scientific">Thauera terpenica 58Eu</name>
    <dbReference type="NCBI Taxonomy" id="1348657"/>
    <lineage>
        <taxon>Bacteria</taxon>
        <taxon>Pseudomonadati</taxon>
        <taxon>Pseudomonadota</taxon>
        <taxon>Betaproteobacteria</taxon>
        <taxon>Rhodocyclales</taxon>
        <taxon>Zoogloeaceae</taxon>
        <taxon>Thauera</taxon>
    </lineage>
</organism>
<dbReference type="Proteomes" id="UP000015455">
    <property type="component" value="Unassembled WGS sequence"/>
</dbReference>
<evidence type="ECO:0000313" key="1">
    <source>
        <dbReference type="EMBL" id="EPZ13822.1"/>
    </source>
</evidence>
<proteinExistence type="predicted"/>
<dbReference type="eggNOG" id="ENOG50343XP">
    <property type="taxonomic scope" value="Bacteria"/>
</dbReference>